<dbReference type="PROSITE" id="PS51257">
    <property type="entry name" value="PROKAR_LIPOPROTEIN"/>
    <property type="match status" value="1"/>
</dbReference>
<feature type="signal peptide" evidence="1">
    <location>
        <begin position="1"/>
        <end position="18"/>
    </location>
</feature>
<dbReference type="InterPro" id="IPR036514">
    <property type="entry name" value="SGNH_hydro_sf"/>
</dbReference>
<dbReference type="PANTHER" id="PTHR30383">
    <property type="entry name" value="THIOESTERASE 1/PROTEASE 1/LYSOPHOSPHOLIPASE L1"/>
    <property type="match status" value="1"/>
</dbReference>
<dbReference type="RefSeq" id="WP_212756726.1">
    <property type="nucleotide sequence ID" value="NZ_CP053069.1"/>
</dbReference>
<evidence type="ECO:0000259" key="2">
    <source>
        <dbReference type="Pfam" id="PF13472"/>
    </source>
</evidence>
<dbReference type="CDD" id="cd01822">
    <property type="entry name" value="Lysophospholipase_L1_like"/>
    <property type="match status" value="1"/>
</dbReference>
<dbReference type="AlphaFoldDB" id="A0A6M4GXF6"/>
<dbReference type="InterPro" id="IPR051532">
    <property type="entry name" value="Ester_Hydrolysis_Enzymes"/>
</dbReference>
<dbReference type="GO" id="GO:0004622">
    <property type="term" value="F:phosphatidylcholine lysophospholipase activity"/>
    <property type="evidence" value="ECO:0007669"/>
    <property type="project" value="TreeGrafter"/>
</dbReference>
<keyword evidence="4" id="KW-1185">Reference proteome</keyword>
<dbReference type="EC" id="3.1.2.2" evidence="3"/>
<dbReference type="Pfam" id="PF13472">
    <property type="entry name" value="Lipase_GDSL_2"/>
    <property type="match status" value="1"/>
</dbReference>
<protein>
    <submittedName>
        <fullName evidence="3">Thioesterase 1/protease 1/lysophospholipase L1</fullName>
        <ecNumber evidence="3">3.1.2.2</ecNumber>
    </submittedName>
</protein>
<dbReference type="EMBL" id="CP053069">
    <property type="protein sequence ID" value="QJR11979.1"/>
    <property type="molecule type" value="Genomic_DNA"/>
</dbReference>
<reference evidence="3 4" key="1">
    <citation type="submission" date="2020-04" db="EMBL/GenBank/DDBJ databases">
        <title>Usitatibacter rugosus gen. nov., sp. nov. and Usitatibacter palustris sp. nov., novel members of Usitatibacteraceae fam. nov. within the order Nitrosomonadales isolated from soil.</title>
        <authorList>
            <person name="Huber K.J."/>
            <person name="Neumann-Schaal M."/>
            <person name="Geppert A."/>
            <person name="Luckner M."/>
            <person name="Wanner G."/>
            <person name="Overmann J."/>
        </authorList>
    </citation>
    <scope>NUCLEOTIDE SEQUENCE [LARGE SCALE GENOMIC DNA]</scope>
    <source>
        <strain evidence="3 4">0125_3</strain>
    </source>
</reference>
<dbReference type="GO" id="GO:0008233">
    <property type="term" value="F:peptidase activity"/>
    <property type="evidence" value="ECO:0007669"/>
    <property type="project" value="UniProtKB-KW"/>
</dbReference>
<keyword evidence="3" id="KW-0645">Protease</keyword>
<keyword evidence="1" id="KW-0732">Signal</keyword>
<dbReference type="PANTHER" id="PTHR30383:SF24">
    <property type="entry name" value="THIOESTERASE 1_PROTEASE 1_LYSOPHOSPHOLIPASE L1"/>
    <property type="match status" value="1"/>
</dbReference>
<feature type="domain" description="SGNH hydrolase-type esterase" evidence="2">
    <location>
        <begin position="38"/>
        <end position="188"/>
    </location>
</feature>
<evidence type="ECO:0000313" key="4">
    <source>
        <dbReference type="Proteomes" id="UP000501534"/>
    </source>
</evidence>
<name>A0A6M4GXF6_9PROT</name>
<accession>A0A6M4GXF6</accession>
<feature type="chain" id="PRO_5026967696" evidence="1">
    <location>
        <begin position="19"/>
        <end position="204"/>
    </location>
</feature>
<dbReference type="KEGG" id="uru:DSM104443_03062"/>
<evidence type="ECO:0000313" key="3">
    <source>
        <dbReference type="EMBL" id="QJR11979.1"/>
    </source>
</evidence>
<gene>
    <name evidence="3" type="primary">tesA_2</name>
    <name evidence="3" type="ORF">DSM104443_03062</name>
</gene>
<organism evidence="3 4">
    <name type="scientific">Usitatibacter rugosus</name>
    <dbReference type="NCBI Taxonomy" id="2732067"/>
    <lineage>
        <taxon>Bacteria</taxon>
        <taxon>Pseudomonadati</taxon>
        <taxon>Pseudomonadota</taxon>
        <taxon>Betaproteobacteria</taxon>
        <taxon>Nitrosomonadales</taxon>
        <taxon>Usitatibacteraceae</taxon>
        <taxon>Usitatibacter</taxon>
    </lineage>
</organism>
<keyword evidence="3" id="KW-0378">Hydrolase</keyword>
<dbReference type="SUPFAM" id="SSF52266">
    <property type="entry name" value="SGNH hydrolase"/>
    <property type="match status" value="1"/>
</dbReference>
<dbReference type="InterPro" id="IPR013830">
    <property type="entry name" value="SGNH_hydro"/>
</dbReference>
<dbReference type="Proteomes" id="UP000501534">
    <property type="component" value="Chromosome"/>
</dbReference>
<proteinExistence type="predicted"/>
<dbReference type="Gene3D" id="3.40.50.1110">
    <property type="entry name" value="SGNH hydrolase"/>
    <property type="match status" value="1"/>
</dbReference>
<evidence type="ECO:0000256" key="1">
    <source>
        <dbReference type="SAM" id="SignalP"/>
    </source>
</evidence>
<dbReference type="GO" id="GO:0006508">
    <property type="term" value="P:proteolysis"/>
    <property type="evidence" value="ECO:0007669"/>
    <property type="project" value="UniProtKB-KW"/>
</dbReference>
<sequence length="204" mass="21443">MRVRLARAFALLLAFALAACGGSYPKMARLDPGATVLAFGDSLTFGTGASAAQSYPAVLGGLIGRKVVRSGVPGETSAEGLARLPGVLDEETPALLILCHGGNDFLRRMSEEEAAANLRAMIKLARDRKIAVVLVATPKPGFGVSMPLFYKDIGKEFGIPVEIDILAAVLTDNKLKSDLVHPNADGYRHIAESVAKMLKKAGAV</sequence>